<dbReference type="PANTHER" id="PTHR32470">
    <property type="entry name" value="ADH DEHYDROGENASE [UBIQUINONE] 1 ALPHA SUBCOMPLEX ASSEMBLY FACTOR 2"/>
    <property type="match status" value="1"/>
</dbReference>
<feature type="compositionally biased region" description="Low complexity" evidence="1">
    <location>
        <begin position="146"/>
        <end position="157"/>
    </location>
</feature>
<comment type="caution">
    <text evidence="2">The sequence shown here is derived from an EMBL/GenBank/DDBJ whole genome shotgun (WGS) entry which is preliminary data.</text>
</comment>
<dbReference type="AlphaFoldDB" id="A0A4Q4SXF5"/>
<dbReference type="STRING" id="155417.A0A4Q4SXF5"/>
<protein>
    <submittedName>
        <fullName evidence="2">Uncharacterized protein</fullName>
    </submittedName>
</protein>
<sequence>MSTKQVGPVLKAWYKWKSLRLPWRKRFLVGLDLRGNTYWEFRLARGDPTSHPSRTTPSASAHQSGQNQNQSQAYPFRRIVHYPRSTHHSEVTVPPAWHQWLRYQRASPPTLEEQFADAARQERIKVLAAQADARWAAKPSYLDAPGTQSQARAQQVQQERREQPGQEMGQAVPALDTGKTQPHERAAREWDQEAEDGVKSHIESPADQLRAQEQEQGQKQGKKGVETQKKGAEEDPWKKADARRGGPSETWQPQAWNPSSAPRRR</sequence>
<organism evidence="2 3">
    <name type="scientific">Monosporascus ibericus</name>
    <dbReference type="NCBI Taxonomy" id="155417"/>
    <lineage>
        <taxon>Eukaryota</taxon>
        <taxon>Fungi</taxon>
        <taxon>Dikarya</taxon>
        <taxon>Ascomycota</taxon>
        <taxon>Pezizomycotina</taxon>
        <taxon>Sordariomycetes</taxon>
        <taxon>Xylariomycetidae</taxon>
        <taxon>Xylariales</taxon>
        <taxon>Xylariales incertae sedis</taxon>
        <taxon>Monosporascus</taxon>
    </lineage>
</organism>
<dbReference type="GO" id="GO:0032981">
    <property type="term" value="P:mitochondrial respiratory chain complex I assembly"/>
    <property type="evidence" value="ECO:0007669"/>
    <property type="project" value="TreeGrafter"/>
</dbReference>
<name>A0A4Q4SXF5_9PEZI</name>
<dbReference type="PANTHER" id="PTHR32470:SF2">
    <property type="entry name" value="NADH DEHYDROGENASE [UBIQUINONE] 1 ALPHA SUBCOMPLEX ASSEMBLY FACTOR 2"/>
    <property type="match status" value="1"/>
</dbReference>
<dbReference type="OrthoDB" id="10255576at2759"/>
<feature type="compositionally biased region" description="Polar residues" evidence="1">
    <location>
        <begin position="249"/>
        <end position="265"/>
    </location>
</feature>
<gene>
    <name evidence="2" type="ORF">DL764_008464</name>
</gene>
<dbReference type="GO" id="GO:0005739">
    <property type="term" value="C:mitochondrion"/>
    <property type="evidence" value="ECO:0007669"/>
    <property type="project" value="TreeGrafter"/>
</dbReference>
<dbReference type="InterPro" id="IPR052618">
    <property type="entry name" value="ComplexI_NDUFA12"/>
</dbReference>
<dbReference type="EMBL" id="QJNU01000664">
    <property type="protein sequence ID" value="RYO90327.1"/>
    <property type="molecule type" value="Genomic_DNA"/>
</dbReference>
<feature type="compositionally biased region" description="Polar residues" evidence="1">
    <location>
        <begin position="50"/>
        <end position="73"/>
    </location>
</feature>
<evidence type="ECO:0000313" key="2">
    <source>
        <dbReference type="EMBL" id="RYO90327.1"/>
    </source>
</evidence>
<accession>A0A4Q4SXF5</accession>
<reference evidence="2 3" key="1">
    <citation type="submission" date="2018-06" db="EMBL/GenBank/DDBJ databases">
        <title>Complete Genomes of Monosporascus.</title>
        <authorList>
            <person name="Robinson A.J."/>
            <person name="Natvig D.O."/>
        </authorList>
    </citation>
    <scope>NUCLEOTIDE SEQUENCE [LARGE SCALE GENOMIC DNA]</scope>
    <source>
        <strain evidence="2 3">CBS 110550</strain>
    </source>
</reference>
<evidence type="ECO:0000313" key="3">
    <source>
        <dbReference type="Proteomes" id="UP000293360"/>
    </source>
</evidence>
<evidence type="ECO:0000256" key="1">
    <source>
        <dbReference type="SAM" id="MobiDB-lite"/>
    </source>
</evidence>
<feature type="region of interest" description="Disordered" evidence="1">
    <location>
        <begin position="141"/>
        <end position="265"/>
    </location>
</feature>
<dbReference type="GO" id="GO:0045271">
    <property type="term" value="C:respiratory chain complex I"/>
    <property type="evidence" value="ECO:0007669"/>
    <property type="project" value="InterPro"/>
</dbReference>
<keyword evidence="3" id="KW-1185">Reference proteome</keyword>
<dbReference type="Proteomes" id="UP000293360">
    <property type="component" value="Unassembled WGS sequence"/>
</dbReference>
<proteinExistence type="predicted"/>
<feature type="region of interest" description="Disordered" evidence="1">
    <location>
        <begin position="44"/>
        <end position="74"/>
    </location>
</feature>
<feature type="compositionally biased region" description="Basic and acidic residues" evidence="1">
    <location>
        <begin position="223"/>
        <end position="246"/>
    </location>
</feature>
<feature type="compositionally biased region" description="Basic and acidic residues" evidence="1">
    <location>
        <begin position="181"/>
        <end position="204"/>
    </location>
</feature>